<organism evidence="1 2">
    <name type="scientific">Streptomyces atroolivaceus</name>
    <dbReference type="NCBI Taxonomy" id="66869"/>
    <lineage>
        <taxon>Bacteria</taxon>
        <taxon>Bacillati</taxon>
        <taxon>Actinomycetota</taxon>
        <taxon>Actinomycetes</taxon>
        <taxon>Kitasatosporales</taxon>
        <taxon>Streptomycetaceae</taxon>
        <taxon>Streptomyces</taxon>
    </lineage>
</organism>
<accession>A0ABV9VMI3</accession>
<gene>
    <name evidence="1" type="ORF">ACFPL4_36390</name>
</gene>
<proteinExistence type="predicted"/>
<protein>
    <submittedName>
        <fullName evidence="1">Uncharacterized protein</fullName>
    </submittedName>
</protein>
<dbReference type="Proteomes" id="UP001595908">
    <property type="component" value="Unassembled WGS sequence"/>
</dbReference>
<comment type="caution">
    <text evidence="1">The sequence shown here is derived from an EMBL/GenBank/DDBJ whole genome shotgun (WGS) entry which is preliminary data.</text>
</comment>
<dbReference type="EMBL" id="JBHSJE010000049">
    <property type="protein sequence ID" value="MFC4983731.1"/>
    <property type="molecule type" value="Genomic_DNA"/>
</dbReference>
<name>A0ABV9VMI3_STRAZ</name>
<reference evidence="2" key="1">
    <citation type="journal article" date="2019" name="Int. J. Syst. Evol. Microbiol.">
        <title>The Global Catalogue of Microorganisms (GCM) 10K type strain sequencing project: providing services to taxonomists for standard genome sequencing and annotation.</title>
        <authorList>
            <consortium name="The Broad Institute Genomics Platform"/>
            <consortium name="The Broad Institute Genome Sequencing Center for Infectious Disease"/>
            <person name="Wu L."/>
            <person name="Ma J."/>
        </authorList>
    </citation>
    <scope>NUCLEOTIDE SEQUENCE [LARGE SCALE GENOMIC DNA]</scope>
    <source>
        <strain evidence="2">ICMP 257</strain>
    </source>
</reference>
<evidence type="ECO:0000313" key="2">
    <source>
        <dbReference type="Proteomes" id="UP001595908"/>
    </source>
</evidence>
<feature type="non-terminal residue" evidence="1">
    <location>
        <position position="71"/>
    </location>
</feature>
<keyword evidence="2" id="KW-1185">Reference proteome</keyword>
<evidence type="ECO:0000313" key="1">
    <source>
        <dbReference type="EMBL" id="MFC4983731.1"/>
    </source>
</evidence>
<sequence length="71" mass="6429">MAVSAVTTVTAGPGVMTTGVPGPVPAAVVSAVTTVGVAAPVVAVSGVMTAGVVAPAVVSGVTTVTVDPAVT</sequence>